<protein>
    <submittedName>
        <fullName evidence="1">Uncharacterized protein</fullName>
    </submittedName>
</protein>
<dbReference type="AlphaFoldDB" id="A0A9Q0GJQ2"/>
<keyword evidence="2" id="KW-1185">Reference proteome</keyword>
<name>A0A9Q0GJQ2_9ROSI</name>
<organism evidence="1 2">
    <name type="scientific">Turnera subulata</name>
    <dbReference type="NCBI Taxonomy" id="218843"/>
    <lineage>
        <taxon>Eukaryota</taxon>
        <taxon>Viridiplantae</taxon>
        <taxon>Streptophyta</taxon>
        <taxon>Embryophyta</taxon>
        <taxon>Tracheophyta</taxon>
        <taxon>Spermatophyta</taxon>
        <taxon>Magnoliopsida</taxon>
        <taxon>eudicotyledons</taxon>
        <taxon>Gunneridae</taxon>
        <taxon>Pentapetalae</taxon>
        <taxon>rosids</taxon>
        <taxon>fabids</taxon>
        <taxon>Malpighiales</taxon>
        <taxon>Passifloraceae</taxon>
        <taxon>Turnera</taxon>
    </lineage>
</organism>
<feature type="non-terminal residue" evidence="1">
    <location>
        <position position="1"/>
    </location>
</feature>
<reference evidence="1" key="2">
    <citation type="journal article" date="2023" name="Plants (Basel)">
        <title>Annotation of the Turnera subulata (Passifloraceae) Draft Genome Reveals the S-Locus Evolved after the Divergence of Turneroideae from Passifloroideae in a Stepwise Manner.</title>
        <authorList>
            <person name="Henning P.M."/>
            <person name="Roalson E.H."/>
            <person name="Mir W."/>
            <person name="McCubbin A.G."/>
            <person name="Shore J.S."/>
        </authorList>
    </citation>
    <scope>NUCLEOTIDE SEQUENCE</scope>
    <source>
        <strain evidence="1">F60SS</strain>
    </source>
</reference>
<accession>A0A9Q0GJQ2</accession>
<reference evidence="1" key="1">
    <citation type="submission" date="2022-02" db="EMBL/GenBank/DDBJ databases">
        <authorList>
            <person name="Henning P.M."/>
            <person name="McCubbin A.G."/>
            <person name="Shore J.S."/>
        </authorList>
    </citation>
    <scope>NUCLEOTIDE SEQUENCE</scope>
    <source>
        <strain evidence="1">F60SS</strain>
        <tissue evidence="1">Leaves</tissue>
    </source>
</reference>
<evidence type="ECO:0000313" key="2">
    <source>
        <dbReference type="Proteomes" id="UP001141552"/>
    </source>
</evidence>
<dbReference type="EMBL" id="JAKUCV010000074">
    <property type="protein sequence ID" value="KAJ4851350.1"/>
    <property type="molecule type" value="Genomic_DNA"/>
</dbReference>
<sequence length="178" mass="20593">IFSKKGCCFLSTLSLNQGCCFLLNQVEGKAQILLLEEDLELMLFVSLRFKLLLPEDTIKFSGNTSAYVEATCQVGPTNQTDSTRPVRPSKKPILQCIYLVLSTKALIKNFRDSRRDFFISKVKSLFKDHDISIPDFNARHILRRVRSQSQQDEIIMLFIIEIILSWEVYQVFMNYVND</sequence>
<comment type="caution">
    <text evidence="1">The sequence shown here is derived from an EMBL/GenBank/DDBJ whole genome shotgun (WGS) entry which is preliminary data.</text>
</comment>
<gene>
    <name evidence="1" type="ORF">Tsubulata_024784</name>
</gene>
<proteinExistence type="predicted"/>
<dbReference type="Proteomes" id="UP001141552">
    <property type="component" value="Unassembled WGS sequence"/>
</dbReference>
<evidence type="ECO:0000313" key="1">
    <source>
        <dbReference type="EMBL" id="KAJ4851350.1"/>
    </source>
</evidence>
<feature type="non-terminal residue" evidence="1">
    <location>
        <position position="178"/>
    </location>
</feature>